<gene>
    <name evidence="3" type="ORF">FHS48_000977</name>
</gene>
<dbReference type="InterPro" id="IPR011152">
    <property type="entry name" value="Pesterase_MJ0912"/>
</dbReference>
<feature type="domain" description="Calcineurin-like phosphoesterase" evidence="2">
    <location>
        <begin position="3"/>
        <end position="165"/>
    </location>
</feature>
<organism evidence="3 4">
    <name type="scientific">Novispirillum itersonii</name>
    <name type="common">Aquaspirillum itersonii</name>
    <dbReference type="NCBI Taxonomy" id="189"/>
    <lineage>
        <taxon>Bacteria</taxon>
        <taxon>Pseudomonadati</taxon>
        <taxon>Pseudomonadota</taxon>
        <taxon>Alphaproteobacteria</taxon>
        <taxon>Rhodospirillales</taxon>
        <taxon>Novispirillaceae</taxon>
        <taxon>Novispirillum</taxon>
    </lineage>
</organism>
<dbReference type="PANTHER" id="PTHR42850:SF2">
    <property type="entry name" value="BLL5683 PROTEIN"/>
    <property type="match status" value="1"/>
</dbReference>
<dbReference type="CDD" id="cd00838">
    <property type="entry name" value="MPP_superfamily"/>
    <property type="match status" value="1"/>
</dbReference>
<dbReference type="InterPro" id="IPR004843">
    <property type="entry name" value="Calcineurin-like_PHP"/>
</dbReference>
<proteinExistence type="predicted"/>
<dbReference type="Gene3D" id="3.60.21.10">
    <property type="match status" value="1"/>
</dbReference>
<reference evidence="3 4" key="1">
    <citation type="submission" date="2020-08" db="EMBL/GenBank/DDBJ databases">
        <title>Genomic Encyclopedia of Type Strains, Phase IV (KMG-IV): sequencing the most valuable type-strain genomes for metagenomic binning, comparative biology and taxonomic classification.</title>
        <authorList>
            <person name="Goeker M."/>
        </authorList>
    </citation>
    <scope>NUCLEOTIDE SEQUENCE [LARGE SCALE GENOMIC DNA]</scope>
    <source>
        <strain evidence="3 4">DSM 11590</strain>
    </source>
</reference>
<protein>
    <submittedName>
        <fullName evidence="3">Putative phosphodiesterase</fullName>
    </submittedName>
</protein>
<dbReference type="PANTHER" id="PTHR42850">
    <property type="entry name" value="METALLOPHOSPHOESTERASE"/>
    <property type="match status" value="1"/>
</dbReference>
<name>A0A7W9ZDW3_NOVIT</name>
<keyword evidence="4" id="KW-1185">Reference proteome</keyword>
<evidence type="ECO:0000256" key="1">
    <source>
        <dbReference type="SAM" id="MobiDB-lite"/>
    </source>
</evidence>
<dbReference type="Proteomes" id="UP000544872">
    <property type="component" value="Unassembled WGS sequence"/>
</dbReference>
<sequence length="252" mass="27698">MTRLAVLSDIHGNLPALQAVLADVERRTGRQGVQMITLGDHLSGPLWPEETAALLRQQTDWIQIAGNHERQLLDFDPVRRGPSDCYAHACMSAESRDWLSGLPASHWLTPEVLLCHGTPDSDLTYWLETVDATIPDKLRPATETEIRERLGQVTAGLVLCGHTHIARTVPLPGGPLIVNPGSVGLPAYTDDHPIPHRVATGSPEARYALITGTADGWQVEQIRLPYDFEPAARQADRNNRPDWAQALRTGTL</sequence>
<feature type="region of interest" description="Disordered" evidence="1">
    <location>
        <begin position="233"/>
        <end position="252"/>
    </location>
</feature>
<comment type="caution">
    <text evidence="3">The sequence shown here is derived from an EMBL/GenBank/DDBJ whole genome shotgun (WGS) entry which is preliminary data.</text>
</comment>
<dbReference type="AlphaFoldDB" id="A0A7W9ZDW3"/>
<dbReference type="EMBL" id="JACIIX010000002">
    <property type="protein sequence ID" value="MBB6209575.1"/>
    <property type="molecule type" value="Genomic_DNA"/>
</dbReference>
<evidence type="ECO:0000313" key="4">
    <source>
        <dbReference type="Proteomes" id="UP000544872"/>
    </source>
</evidence>
<evidence type="ECO:0000259" key="2">
    <source>
        <dbReference type="Pfam" id="PF00149"/>
    </source>
</evidence>
<dbReference type="InterPro" id="IPR029052">
    <property type="entry name" value="Metallo-depent_PP-like"/>
</dbReference>
<accession>A0A7W9ZDW3</accession>
<evidence type="ECO:0000313" key="3">
    <source>
        <dbReference type="EMBL" id="MBB6209575.1"/>
    </source>
</evidence>
<dbReference type="GO" id="GO:0005737">
    <property type="term" value="C:cytoplasm"/>
    <property type="evidence" value="ECO:0007669"/>
    <property type="project" value="TreeGrafter"/>
</dbReference>
<dbReference type="InterPro" id="IPR050126">
    <property type="entry name" value="Ap4A_hydrolase"/>
</dbReference>
<dbReference type="GO" id="GO:0016791">
    <property type="term" value="F:phosphatase activity"/>
    <property type="evidence" value="ECO:0007669"/>
    <property type="project" value="TreeGrafter"/>
</dbReference>
<dbReference type="PIRSF" id="PIRSF000883">
    <property type="entry name" value="Pesterase_MJ0912"/>
    <property type="match status" value="1"/>
</dbReference>
<dbReference type="Pfam" id="PF00149">
    <property type="entry name" value="Metallophos"/>
    <property type="match status" value="1"/>
</dbReference>
<dbReference type="RefSeq" id="WP_184261952.1">
    <property type="nucleotide sequence ID" value="NZ_JACIIX010000002.1"/>
</dbReference>
<dbReference type="SUPFAM" id="SSF56300">
    <property type="entry name" value="Metallo-dependent phosphatases"/>
    <property type="match status" value="1"/>
</dbReference>